<evidence type="ECO:0000313" key="4">
    <source>
        <dbReference type="Proteomes" id="UP000032874"/>
    </source>
</evidence>
<accession>A0A093RCN7</accession>
<dbReference type="RefSeq" id="WP_039309230.1">
    <property type="nucleotide sequence ID" value="NZ_JAODTE010000010.1"/>
</dbReference>
<comment type="caution">
    <text evidence="1">The sequence shown here is derived from an EMBL/GenBank/DDBJ whole genome shotgun (WGS) entry which is preliminary data.</text>
</comment>
<reference evidence="3 4" key="1">
    <citation type="submission" date="2014-08" db="EMBL/GenBank/DDBJ databases">
        <title>Genome sequences of NCPPB Pectobacterium isolates.</title>
        <authorList>
            <person name="Glover R.H."/>
            <person name="Sapp M."/>
            <person name="Elphinstone J."/>
        </authorList>
    </citation>
    <scope>NUCLEOTIDE SEQUENCE [LARGE SCALE GENOMIC DNA]</scope>
    <source>
        <strain evidence="2 3">NCPPB 2793</strain>
        <strain evidence="1 4">NCPPB 2795</strain>
    </source>
</reference>
<dbReference type="AlphaFoldDB" id="A0A093RCN7"/>
<evidence type="ECO:0000313" key="3">
    <source>
        <dbReference type="Proteomes" id="UP000032869"/>
    </source>
</evidence>
<evidence type="ECO:0000313" key="1">
    <source>
        <dbReference type="EMBL" id="KFW98168.1"/>
    </source>
</evidence>
<proteinExistence type="predicted"/>
<evidence type="ECO:0000313" key="2">
    <source>
        <dbReference type="EMBL" id="KFX10813.1"/>
    </source>
</evidence>
<name>A0A093RCN7_9GAMM</name>
<dbReference type="Proteomes" id="UP000032874">
    <property type="component" value="Unassembled WGS sequence"/>
</dbReference>
<dbReference type="Proteomes" id="UP000032869">
    <property type="component" value="Unassembled WGS sequence"/>
</dbReference>
<organism evidence="1 4">
    <name type="scientific">Pectobacterium betavasculorum</name>
    <dbReference type="NCBI Taxonomy" id="55207"/>
    <lineage>
        <taxon>Bacteria</taxon>
        <taxon>Pseudomonadati</taxon>
        <taxon>Pseudomonadota</taxon>
        <taxon>Gammaproteobacteria</taxon>
        <taxon>Enterobacterales</taxon>
        <taxon>Pectobacteriaceae</taxon>
        <taxon>Pectobacterium</taxon>
    </lineage>
</organism>
<protein>
    <submittedName>
        <fullName evidence="1">Uncharacterized protein</fullName>
    </submittedName>
</protein>
<keyword evidence="3" id="KW-1185">Reference proteome</keyword>
<dbReference type="OrthoDB" id="1148479at2"/>
<dbReference type="EMBL" id="JQHL01000040">
    <property type="protein sequence ID" value="KFX10813.1"/>
    <property type="molecule type" value="Genomic_DNA"/>
</dbReference>
<sequence length="180" mass="21663">MNIYTLEADIDRFKYYLPTEGSEIITNINSYDGRSLVDEWELYNFDIFQGKTKKEKERREDFNISHYHARLLLISEEVKDKIEDFLFGKTEFLPIKTSNNRKFFFMNVLNVKKSIDAESWDAYEEMEDNNRYEFLKIHDDELVFRDSLYNLNYFFTERFSKYLEEVGIDGCFFKKVGVSG</sequence>
<dbReference type="eggNOG" id="ENOG5033M12">
    <property type="taxonomic scope" value="Bacteria"/>
</dbReference>
<dbReference type="EMBL" id="JQHM01000035">
    <property type="protein sequence ID" value="KFW98168.1"/>
    <property type="molecule type" value="Genomic_DNA"/>
</dbReference>
<gene>
    <name evidence="2" type="ORF">JV35_21150</name>
    <name evidence="1" type="ORF">KP22_21465</name>
</gene>